<comment type="similarity">
    <text evidence="2">Belongs to the Fur family.</text>
</comment>
<keyword evidence="5 11" id="KW-0479">Metal-binding</keyword>
<dbReference type="InterPro" id="IPR036390">
    <property type="entry name" value="WH_DNA-bd_sf"/>
</dbReference>
<accession>A0A5A7NN89</accession>
<dbReference type="CDD" id="cd07153">
    <property type="entry name" value="Fur_like"/>
    <property type="match status" value="1"/>
</dbReference>
<evidence type="ECO:0000256" key="7">
    <source>
        <dbReference type="ARBA" id="ARBA00023004"/>
    </source>
</evidence>
<dbReference type="GO" id="GO:0003700">
    <property type="term" value="F:DNA-binding transcription factor activity"/>
    <property type="evidence" value="ECO:0007669"/>
    <property type="project" value="InterPro"/>
</dbReference>
<evidence type="ECO:0000256" key="5">
    <source>
        <dbReference type="ARBA" id="ARBA00022723"/>
    </source>
</evidence>
<dbReference type="OrthoDB" id="5242893at2"/>
<dbReference type="Proteomes" id="UP000325307">
    <property type="component" value="Unassembled WGS sequence"/>
</dbReference>
<dbReference type="InterPro" id="IPR043135">
    <property type="entry name" value="Fur_C"/>
</dbReference>
<dbReference type="PANTHER" id="PTHR33202:SF18">
    <property type="entry name" value="TRANSCRIPTIONAL REGULATOR FURA"/>
    <property type="match status" value="1"/>
</dbReference>
<evidence type="ECO:0000256" key="9">
    <source>
        <dbReference type="ARBA" id="ARBA00023125"/>
    </source>
</evidence>
<sequence>MGHMDFSTRLRDHGLRVTRQRLAVLGVVDSHPHSSADAVAEKVRRDLPELSLQSVYNVLNDLTAFDLLRRFSPPHSPALYETRVGDNHHHAVCTRCGRVEDVDCAVGHAPCLTPSDSHGMTIQIADVLYQGICKDCAERSPGPAG</sequence>
<gene>
    <name evidence="12" type="ORF">NCCP1664_00240</name>
</gene>
<keyword evidence="6 11" id="KW-0862">Zinc</keyword>
<keyword evidence="7" id="KW-0408">Iron</keyword>
<dbReference type="PANTHER" id="PTHR33202">
    <property type="entry name" value="ZINC UPTAKE REGULATION PROTEIN"/>
    <property type="match status" value="1"/>
</dbReference>
<evidence type="ECO:0000313" key="12">
    <source>
        <dbReference type="EMBL" id="GER21527.1"/>
    </source>
</evidence>
<evidence type="ECO:0000313" key="13">
    <source>
        <dbReference type="Proteomes" id="UP000325307"/>
    </source>
</evidence>
<dbReference type="GO" id="GO:0000976">
    <property type="term" value="F:transcription cis-regulatory region binding"/>
    <property type="evidence" value="ECO:0007669"/>
    <property type="project" value="TreeGrafter"/>
</dbReference>
<dbReference type="GO" id="GO:0008270">
    <property type="term" value="F:zinc ion binding"/>
    <property type="evidence" value="ECO:0007669"/>
    <property type="project" value="TreeGrafter"/>
</dbReference>
<keyword evidence="8" id="KW-0805">Transcription regulation</keyword>
<dbReference type="Gene3D" id="1.10.10.10">
    <property type="entry name" value="Winged helix-like DNA-binding domain superfamily/Winged helix DNA-binding domain"/>
    <property type="match status" value="1"/>
</dbReference>
<keyword evidence="3" id="KW-0963">Cytoplasm</keyword>
<evidence type="ECO:0000256" key="2">
    <source>
        <dbReference type="ARBA" id="ARBA00007957"/>
    </source>
</evidence>
<dbReference type="RefSeq" id="WP_149955083.1">
    <property type="nucleotide sequence ID" value="NZ_BKDJ01000001.1"/>
</dbReference>
<dbReference type="AlphaFoldDB" id="A0A5A7NN89"/>
<feature type="binding site" evidence="11">
    <location>
        <position position="133"/>
    </location>
    <ligand>
        <name>Zn(2+)</name>
        <dbReference type="ChEBI" id="CHEBI:29105"/>
    </ligand>
</feature>
<comment type="subcellular location">
    <subcellularLocation>
        <location evidence="1">Cytoplasm</location>
    </subcellularLocation>
</comment>
<dbReference type="InterPro" id="IPR036388">
    <property type="entry name" value="WH-like_DNA-bd_sf"/>
</dbReference>
<comment type="cofactor">
    <cofactor evidence="11">
        <name>Zn(2+)</name>
        <dbReference type="ChEBI" id="CHEBI:29105"/>
    </cofactor>
    <text evidence="11">Binds 1 zinc ion per subunit.</text>
</comment>
<feature type="binding site" evidence="11">
    <location>
        <position position="96"/>
    </location>
    <ligand>
        <name>Zn(2+)</name>
        <dbReference type="ChEBI" id="CHEBI:29105"/>
    </ligand>
</feature>
<evidence type="ECO:0000256" key="8">
    <source>
        <dbReference type="ARBA" id="ARBA00023015"/>
    </source>
</evidence>
<dbReference type="GO" id="GO:1900376">
    <property type="term" value="P:regulation of secondary metabolite biosynthetic process"/>
    <property type="evidence" value="ECO:0007669"/>
    <property type="project" value="TreeGrafter"/>
</dbReference>
<keyword evidence="10" id="KW-0804">Transcription</keyword>
<evidence type="ECO:0000256" key="4">
    <source>
        <dbReference type="ARBA" id="ARBA00022491"/>
    </source>
</evidence>
<evidence type="ECO:0000256" key="1">
    <source>
        <dbReference type="ARBA" id="ARBA00004496"/>
    </source>
</evidence>
<protein>
    <submittedName>
        <fullName evidence="12">Transcriptional repressor</fullName>
    </submittedName>
</protein>
<dbReference type="EMBL" id="BKDJ01000001">
    <property type="protein sequence ID" value="GER21527.1"/>
    <property type="molecule type" value="Genomic_DNA"/>
</dbReference>
<comment type="caution">
    <text evidence="12">The sequence shown here is derived from an EMBL/GenBank/DDBJ whole genome shotgun (WGS) entry which is preliminary data.</text>
</comment>
<name>A0A5A7NN89_9MICC</name>
<keyword evidence="9" id="KW-0238">DNA-binding</keyword>
<evidence type="ECO:0000256" key="10">
    <source>
        <dbReference type="ARBA" id="ARBA00023163"/>
    </source>
</evidence>
<reference evidence="12 13" key="1">
    <citation type="submission" date="2019-09" db="EMBL/GenBank/DDBJ databases">
        <title>Arthrobacter zafarii sp. nov., a moderately thermotolerant and halotolerant actinobacterium isolated from Cholistan desert soil of Pakistan.</title>
        <authorList>
            <person name="Amin A."/>
            <person name="Ahmed I."/>
            <person name="Khalid N."/>
            <person name="Schumann P."/>
            <person name="Busse H.J."/>
            <person name="Khan I.U."/>
            <person name="Li S."/>
            <person name="Li W.J."/>
        </authorList>
    </citation>
    <scope>NUCLEOTIDE SEQUENCE [LARGE SCALE GENOMIC DNA]</scope>
    <source>
        <strain evidence="12 13">NCCP-1664</strain>
    </source>
</reference>
<evidence type="ECO:0000256" key="3">
    <source>
        <dbReference type="ARBA" id="ARBA00022490"/>
    </source>
</evidence>
<dbReference type="GO" id="GO:0005737">
    <property type="term" value="C:cytoplasm"/>
    <property type="evidence" value="ECO:0007669"/>
    <property type="project" value="UniProtKB-SubCell"/>
</dbReference>
<feature type="binding site" evidence="11">
    <location>
        <position position="136"/>
    </location>
    <ligand>
        <name>Zn(2+)</name>
        <dbReference type="ChEBI" id="CHEBI:29105"/>
    </ligand>
</feature>
<dbReference type="Pfam" id="PF01475">
    <property type="entry name" value="FUR"/>
    <property type="match status" value="1"/>
</dbReference>
<keyword evidence="4" id="KW-0678">Repressor</keyword>
<feature type="binding site" evidence="11">
    <location>
        <position position="93"/>
    </location>
    <ligand>
        <name>Zn(2+)</name>
        <dbReference type="ChEBI" id="CHEBI:29105"/>
    </ligand>
</feature>
<dbReference type="InterPro" id="IPR002481">
    <property type="entry name" value="FUR"/>
</dbReference>
<dbReference type="GO" id="GO:0045892">
    <property type="term" value="P:negative regulation of DNA-templated transcription"/>
    <property type="evidence" value="ECO:0007669"/>
    <property type="project" value="TreeGrafter"/>
</dbReference>
<evidence type="ECO:0000256" key="6">
    <source>
        <dbReference type="ARBA" id="ARBA00022833"/>
    </source>
</evidence>
<dbReference type="SUPFAM" id="SSF46785">
    <property type="entry name" value="Winged helix' DNA-binding domain"/>
    <property type="match status" value="1"/>
</dbReference>
<keyword evidence="13" id="KW-1185">Reference proteome</keyword>
<dbReference type="Gene3D" id="3.30.1490.190">
    <property type="match status" value="1"/>
</dbReference>
<evidence type="ECO:0000256" key="11">
    <source>
        <dbReference type="PIRSR" id="PIRSR602481-1"/>
    </source>
</evidence>
<organism evidence="12 13">
    <name type="scientific">Zafaria cholistanensis</name>
    <dbReference type="NCBI Taxonomy" id="1682741"/>
    <lineage>
        <taxon>Bacteria</taxon>
        <taxon>Bacillati</taxon>
        <taxon>Actinomycetota</taxon>
        <taxon>Actinomycetes</taxon>
        <taxon>Micrococcales</taxon>
        <taxon>Micrococcaceae</taxon>
        <taxon>Zafaria</taxon>
    </lineage>
</organism>
<proteinExistence type="inferred from homology"/>